<gene>
    <name evidence="2" type="ORF">PJIAN_374</name>
</gene>
<dbReference type="RefSeq" id="WP_068703381.1">
    <property type="nucleotide sequence ID" value="NZ_BDCR01000003.1"/>
</dbReference>
<sequence length="127" mass="14835">MKIDHIALWVKDLEGMKNFYLKYFDCKSGERYENPTKGFSSFFIRFDDGARLELMHRNDISEHNSRDAFGWTHLAIQVGSKAEVDRMTCRFEEDGLTVESRPRVTGDGYYESVILDPEDNRIELVSE</sequence>
<evidence type="ECO:0000313" key="2">
    <source>
        <dbReference type="EMBL" id="GAT62771.1"/>
    </source>
</evidence>
<dbReference type="EMBL" id="BDCR01000003">
    <property type="protein sequence ID" value="GAT62771.1"/>
    <property type="molecule type" value="Genomic_DNA"/>
</dbReference>
<organism evidence="2 3">
    <name type="scientific">Paludibacter jiangxiensis</name>
    <dbReference type="NCBI Taxonomy" id="681398"/>
    <lineage>
        <taxon>Bacteria</taxon>
        <taxon>Pseudomonadati</taxon>
        <taxon>Bacteroidota</taxon>
        <taxon>Bacteroidia</taxon>
        <taxon>Bacteroidales</taxon>
        <taxon>Paludibacteraceae</taxon>
        <taxon>Paludibacter</taxon>
    </lineage>
</organism>
<name>A0A170ZKS6_9BACT</name>
<dbReference type="InterPro" id="IPR004360">
    <property type="entry name" value="Glyas_Fos-R_dOase_dom"/>
</dbReference>
<dbReference type="STRING" id="681398.PJIAN_374"/>
<reference evidence="3" key="2">
    <citation type="journal article" date="2017" name="Genome Announc.">
        <title>Draft genome sequence of Paludibacter jiangxiensis NM7(T), a propionate-producing fermentative bacterium.</title>
        <authorList>
            <person name="Qiu Y.-L."/>
            <person name="Tourlousse D.M."/>
            <person name="Matsuura N."/>
            <person name="Ohashi A."/>
            <person name="Sekiguchi Y."/>
        </authorList>
    </citation>
    <scope>NUCLEOTIDE SEQUENCE [LARGE SCALE GENOMIC DNA]</scope>
    <source>
        <strain evidence="3">NM7</strain>
    </source>
</reference>
<evidence type="ECO:0000313" key="3">
    <source>
        <dbReference type="Proteomes" id="UP000076586"/>
    </source>
</evidence>
<dbReference type="InterPro" id="IPR037523">
    <property type="entry name" value="VOC_core"/>
</dbReference>
<accession>A0A170ZKS6</accession>
<keyword evidence="3" id="KW-1185">Reference proteome</keyword>
<dbReference type="Proteomes" id="UP000076586">
    <property type="component" value="Unassembled WGS sequence"/>
</dbReference>
<reference evidence="3" key="1">
    <citation type="submission" date="2016-04" db="EMBL/GenBank/DDBJ databases">
        <title>Draft genome sequence of Paludibacter jiangxiensis strain NM7.</title>
        <authorList>
            <person name="Qiu Y."/>
            <person name="Matsuura N."/>
            <person name="Ohashi A."/>
            <person name="Tourlousse M.D."/>
            <person name="Sekiguchi Y."/>
        </authorList>
    </citation>
    <scope>NUCLEOTIDE SEQUENCE [LARGE SCALE GENOMIC DNA]</scope>
    <source>
        <strain evidence="3">NM7</strain>
    </source>
</reference>
<proteinExistence type="predicted"/>
<keyword evidence="2" id="KW-0456">Lyase</keyword>
<feature type="domain" description="VOC" evidence="1">
    <location>
        <begin position="2"/>
        <end position="127"/>
    </location>
</feature>
<dbReference type="Gene3D" id="3.10.180.10">
    <property type="entry name" value="2,3-Dihydroxybiphenyl 1,2-Dioxygenase, domain 1"/>
    <property type="match status" value="1"/>
</dbReference>
<dbReference type="PANTHER" id="PTHR36113:SF1">
    <property type="entry name" value="GLYOXALASE_BLEOMYCIN RESISTANCE PROTEIN_DIOXYGENASE"/>
    <property type="match status" value="1"/>
</dbReference>
<protein>
    <submittedName>
        <fullName evidence="2">Lactoylglutathione lyase</fullName>
    </submittedName>
</protein>
<dbReference type="GO" id="GO:0016829">
    <property type="term" value="F:lyase activity"/>
    <property type="evidence" value="ECO:0007669"/>
    <property type="project" value="UniProtKB-KW"/>
</dbReference>
<dbReference type="InterPro" id="IPR051332">
    <property type="entry name" value="Fosfomycin_Res_Enzymes"/>
</dbReference>
<dbReference type="SUPFAM" id="SSF54593">
    <property type="entry name" value="Glyoxalase/Bleomycin resistance protein/Dihydroxybiphenyl dioxygenase"/>
    <property type="match status" value="1"/>
</dbReference>
<dbReference type="InterPro" id="IPR029068">
    <property type="entry name" value="Glyas_Bleomycin-R_OHBP_Dase"/>
</dbReference>
<evidence type="ECO:0000259" key="1">
    <source>
        <dbReference type="PROSITE" id="PS51819"/>
    </source>
</evidence>
<dbReference type="PANTHER" id="PTHR36113">
    <property type="entry name" value="LYASE, PUTATIVE-RELATED-RELATED"/>
    <property type="match status" value="1"/>
</dbReference>
<dbReference type="OrthoDB" id="9789012at2"/>
<comment type="caution">
    <text evidence="2">The sequence shown here is derived from an EMBL/GenBank/DDBJ whole genome shotgun (WGS) entry which is preliminary data.</text>
</comment>
<dbReference type="Pfam" id="PF00903">
    <property type="entry name" value="Glyoxalase"/>
    <property type="match status" value="1"/>
</dbReference>
<dbReference type="AlphaFoldDB" id="A0A170ZKS6"/>
<dbReference type="PROSITE" id="PS51819">
    <property type="entry name" value="VOC"/>
    <property type="match status" value="1"/>
</dbReference>